<reference evidence="1 2" key="1">
    <citation type="journal article" date="2015" name="Genome Biol. Evol.">
        <title>Comparative Genomics of a Bacterivorous Green Alga Reveals Evolutionary Causalities and Consequences of Phago-Mixotrophic Mode of Nutrition.</title>
        <authorList>
            <person name="Burns J.A."/>
            <person name="Paasch A."/>
            <person name="Narechania A."/>
            <person name="Kim E."/>
        </authorList>
    </citation>
    <scope>NUCLEOTIDE SEQUENCE [LARGE SCALE GENOMIC DNA]</scope>
    <source>
        <strain evidence="1 2">PLY_AMNH</strain>
    </source>
</reference>
<evidence type="ECO:0000313" key="1">
    <source>
        <dbReference type="EMBL" id="KAK3250639.1"/>
    </source>
</evidence>
<name>A0AAE0CAC9_9CHLO</name>
<keyword evidence="2" id="KW-1185">Reference proteome</keyword>
<dbReference type="EMBL" id="LGRX02026584">
    <property type="protein sequence ID" value="KAK3250639.1"/>
    <property type="molecule type" value="Genomic_DNA"/>
</dbReference>
<dbReference type="Proteomes" id="UP001190700">
    <property type="component" value="Unassembled WGS sequence"/>
</dbReference>
<comment type="caution">
    <text evidence="1">The sequence shown here is derived from an EMBL/GenBank/DDBJ whole genome shotgun (WGS) entry which is preliminary data.</text>
</comment>
<gene>
    <name evidence="1" type="ORF">CYMTET_39984</name>
</gene>
<protein>
    <submittedName>
        <fullName evidence="1">Uncharacterized protein</fullName>
    </submittedName>
</protein>
<accession>A0AAE0CAC9</accession>
<sequence>NFGSILAFIFKWTIGWFTKNITQGAATIVLCCLTDERRLHGQYFEGCQESKASKITYNEMAAEALWSLSEDLCGDVELSTR</sequence>
<feature type="non-terminal residue" evidence="1">
    <location>
        <position position="1"/>
    </location>
</feature>
<dbReference type="AlphaFoldDB" id="A0AAE0CAC9"/>
<organism evidence="1 2">
    <name type="scientific">Cymbomonas tetramitiformis</name>
    <dbReference type="NCBI Taxonomy" id="36881"/>
    <lineage>
        <taxon>Eukaryota</taxon>
        <taxon>Viridiplantae</taxon>
        <taxon>Chlorophyta</taxon>
        <taxon>Pyramimonadophyceae</taxon>
        <taxon>Pyramimonadales</taxon>
        <taxon>Pyramimonadaceae</taxon>
        <taxon>Cymbomonas</taxon>
    </lineage>
</organism>
<evidence type="ECO:0000313" key="2">
    <source>
        <dbReference type="Proteomes" id="UP001190700"/>
    </source>
</evidence>
<proteinExistence type="predicted"/>
<dbReference type="Gene3D" id="3.40.50.720">
    <property type="entry name" value="NAD(P)-binding Rossmann-like Domain"/>
    <property type="match status" value="1"/>
</dbReference>